<comment type="similarity">
    <text evidence="2">Belongs to the PMG family.</text>
</comment>
<evidence type="ECO:0000256" key="2">
    <source>
        <dbReference type="RuleBase" id="RU369044"/>
    </source>
</evidence>
<evidence type="ECO:0000313" key="4">
    <source>
        <dbReference type="RefSeq" id="XP_014642403.1"/>
    </source>
</evidence>
<sequence length="228" mass="24911">MSIAFSSIEPLLIMSVKFQKTVKPKRNKMIIEKRLRIRDIRASSHYSSAKLTSPVNVSYNCCSGKFSSCSLGGYLRYPGSSCGSSYPSNLVYGTDFCSLSNCQLGSSLCSGCQRTWWEPTRYQAPCVVSSPCQKSCYHSRISTLWSPCQSTYAGFLGSGSSSCCSLAYGSRSCYSGGCGSSGFSPPSFGVCGFPSLPYGSRFCHPTYLPSRSCQTSCYQRTCRSSFYY</sequence>
<keyword evidence="3" id="KW-1185">Reference proteome</keyword>
<dbReference type="Proteomes" id="UP000694910">
    <property type="component" value="Unplaced"/>
</dbReference>
<dbReference type="GeneID" id="101393141"/>
<protein>
    <recommendedName>
        <fullName evidence="2">Keratin-associated protein</fullName>
    </recommendedName>
</protein>
<organism evidence="3 4">
    <name type="scientific">Ceratotherium simum simum</name>
    <name type="common">Southern white rhinoceros</name>
    <dbReference type="NCBI Taxonomy" id="73337"/>
    <lineage>
        <taxon>Eukaryota</taxon>
        <taxon>Metazoa</taxon>
        <taxon>Chordata</taxon>
        <taxon>Craniata</taxon>
        <taxon>Vertebrata</taxon>
        <taxon>Euteleostomi</taxon>
        <taxon>Mammalia</taxon>
        <taxon>Eutheria</taxon>
        <taxon>Laurasiatheria</taxon>
        <taxon>Perissodactyla</taxon>
        <taxon>Rhinocerotidae</taxon>
        <taxon>Ceratotherium</taxon>
    </lineage>
</organism>
<evidence type="ECO:0000313" key="3">
    <source>
        <dbReference type="Proteomes" id="UP000694910"/>
    </source>
</evidence>
<accession>A0ABM1CS72</accession>
<evidence type="ECO:0000256" key="1">
    <source>
        <dbReference type="ARBA" id="ARBA00022744"/>
    </source>
</evidence>
<keyword evidence="1 2" id="KW-0416">Keratin</keyword>
<proteinExistence type="inferred from homology"/>
<name>A0ABM1CS72_CERSS</name>
<dbReference type="RefSeq" id="XP_014642403.1">
    <property type="nucleotide sequence ID" value="XM_014786917.1"/>
</dbReference>
<reference evidence="4" key="1">
    <citation type="submission" date="2025-08" db="UniProtKB">
        <authorList>
            <consortium name="RefSeq"/>
        </authorList>
    </citation>
    <scope>IDENTIFICATION</scope>
</reference>
<dbReference type="Pfam" id="PF05287">
    <property type="entry name" value="PMG"/>
    <property type="match status" value="1"/>
</dbReference>
<comment type="subunit">
    <text evidence="2">Interacts with hair keratins.</text>
</comment>
<gene>
    <name evidence="4" type="primary">LOC101393141</name>
</gene>
<comment type="function">
    <text evidence="2">In the hair cortex, hair keratin intermediate filaments are embedded in an interfilamentous matrix, consisting of hair keratin-associated proteins (KRTAP), which are essential for the formation of a rigid and resistant hair shaft through their extensive disulfide bond cross-linking with abundant cysteine residues of hair keratins. The matrix proteins include the high-sulfur and high-glycine-tyrosine keratins.</text>
</comment>
<dbReference type="InterPro" id="IPR007951">
    <property type="entry name" value="KRTAP_PMG"/>
</dbReference>